<evidence type="ECO:0000313" key="2">
    <source>
        <dbReference type="Proteomes" id="UP000231019"/>
    </source>
</evidence>
<sequence>MFILCCVGCSLPPLQGAASQNSGAKQIPFEAAAVRTAKAASLLDQPEKWPYHLDSQRYPITVRYLLAGDREQARRVIGYIEHSWEIEIDKLGFPPPFPSDSTGSRRLQVYLQRGADTAVEATRPVKAAAVWWDAWQAYLSIDAWGKYGGEILDSTTSHEFNHALHAALDWYESPGFFETTATYIQEKVYPEDNDYLQQIEDFQQRPEWPVHAFDDYKTWYAYGACLYLFFLEQRYFAKQPQFISQVWKDSRNKPRVFNPKTGAPDPLTNEPDWIDALEGLLPRGVSYPDTVVAFARWRYYTGRKSDGQHFHEGALLSRLGEVKLAGELGPAQQYLKNPGPKLLGSQYFKVQAPPLGQTLKIEIQADPSVRWAYQWVPALQAGQDGEIFSGAGNVSFGPFKERVLIATALPAPGQNWDPDLPLGPSHPLQIQWLAN</sequence>
<organism evidence="1 2">
    <name type="scientific">bacterium (Candidatus Blackallbacteria) CG17_big_fil_post_rev_8_21_14_2_50_48_46</name>
    <dbReference type="NCBI Taxonomy" id="2014261"/>
    <lineage>
        <taxon>Bacteria</taxon>
        <taxon>Candidatus Blackallbacteria</taxon>
    </lineage>
</organism>
<comment type="caution">
    <text evidence="1">The sequence shown here is derived from an EMBL/GenBank/DDBJ whole genome shotgun (WGS) entry which is preliminary data.</text>
</comment>
<name>A0A2M7FZW3_9BACT</name>
<dbReference type="Proteomes" id="UP000231019">
    <property type="component" value="Unassembled WGS sequence"/>
</dbReference>
<evidence type="ECO:0000313" key="1">
    <source>
        <dbReference type="EMBL" id="PIW14846.1"/>
    </source>
</evidence>
<dbReference type="AlphaFoldDB" id="A0A2M7FZW3"/>
<dbReference type="EMBL" id="PFFQ01000055">
    <property type="protein sequence ID" value="PIW14846.1"/>
    <property type="molecule type" value="Genomic_DNA"/>
</dbReference>
<gene>
    <name evidence="1" type="ORF">COW36_19540</name>
</gene>
<reference evidence="1 2" key="1">
    <citation type="submission" date="2017-09" db="EMBL/GenBank/DDBJ databases">
        <title>Depth-based differentiation of microbial function through sediment-hosted aquifers and enrichment of novel symbionts in the deep terrestrial subsurface.</title>
        <authorList>
            <person name="Probst A.J."/>
            <person name="Ladd B."/>
            <person name="Jarett J.K."/>
            <person name="Geller-Mcgrath D.E."/>
            <person name="Sieber C.M."/>
            <person name="Emerson J.B."/>
            <person name="Anantharaman K."/>
            <person name="Thomas B.C."/>
            <person name="Malmstrom R."/>
            <person name="Stieglmeier M."/>
            <person name="Klingl A."/>
            <person name="Woyke T."/>
            <person name="Ryan C.M."/>
            <person name="Banfield J.F."/>
        </authorList>
    </citation>
    <scope>NUCLEOTIDE SEQUENCE [LARGE SCALE GENOMIC DNA]</scope>
    <source>
        <strain evidence="1">CG17_big_fil_post_rev_8_21_14_2_50_48_46</strain>
    </source>
</reference>
<proteinExistence type="predicted"/>
<protein>
    <submittedName>
        <fullName evidence="1">Uncharacterized protein</fullName>
    </submittedName>
</protein>
<accession>A0A2M7FZW3</accession>